<evidence type="ECO:0000313" key="2">
    <source>
        <dbReference type="Proteomes" id="UP000235826"/>
    </source>
</evidence>
<evidence type="ECO:0000313" key="1">
    <source>
        <dbReference type="EMBL" id="AUP79543.1"/>
    </source>
</evidence>
<dbReference type="KEGG" id="fek:C1H87_12825"/>
<gene>
    <name evidence="1" type="ORF">C1H87_12825</name>
</gene>
<proteinExistence type="predicted"/>
<accession>A0A2K9PR44</accession>
<name>A0A2K9PR44_9FLAO</name>
<dbReference type="RefSeq" id="WP_102756197.1">
    <property type="nucleotide sequence ID" value="NZ_CP025791.1"/>
</dbReference>
<sequence length="66" mass="7797">MINSLAGINMDVFTHFDSFYYKHAFIGNTLSYQERIANSFFNTVFDVLELEEENKKDFKEYISLTV</sequence>
<keyword evidence="2" id="KW-1185">Reference proteome</keyword>
<organism evidence="1 2">
    <name type="scientific">Flavivirga eckloniae</name>
    <dbReference type="NCBI Taxonomy" id="1803846"/>
    <lineage>
        <taxon>Bacteria</taxon>
        <taxon>Pseudomonadati</taxon>
        <taxon>Bacteroidota</taxon>
        <taxon>Flavobacteriia</taxon>
        <taxon>Flavobacteriales</taxon>
        <taxon>Flavobacteriaceae</taxon>
        <taxon>Flavivirga</taxon>
    </lineage>
</organism>
<dbReference type="AlphaFoldDB" id="A0A2K9PR44"/>
<reference evidence="1 2" key="1">
    <citation type="submission" date="2018-01" db="EMBL/GenBank/DDBJ databases">
        <title>Complete genome sequence of Flavivirga eckloniae ECD14 isolated from seaweed Ecklonia cava.</title>
        <authorList>
            <person name="Lee J.H."/>
            <person name="Baik K.S."/>
            <person name="Seong C.N."/>
        </authorList>
    </citation>
    <scope>NUCLEOTIDE SEQUENCE [LARGE SCALE GENOMIC DNA]</scope>
    <source>
        <strain evidence="1 2">ECD14</strain>
    </source>
</reference>
<dbReference type="Proteomes" id="UP000235826">
    <property type="component" value="Chromosome"/>
</dbReference>
<protein>
    <submittedName>
        <fullName evidence="1">Uncharacterized protein</fullName>
    </submittedName>
</protein>
<dbReference type="EMBL" id="CP025791">
    <property type="protein sequence ID" value="AUP79543.1"/>
    <property type="molecule type" value="Genomic_DNA"/>
</dbReference>